<protein>
    <submittedName>
        <fullName evidence="6">Transcriptional regulator, MarR family</fullName>
    </submittedName>
</protein>
<evidence type="ECO:0000259" key="5">
    <source>
        <dbReference type="PROSITE" id="PS50995"/>
    </source>
</evidence>
<dbReference type="GO" id="GO:0006950">
    <property type="term" value="P:response to stress"/>
    <property type="evidence" value="ECO:0007669"/>
    <property type="project" value="TreeGrafter"/>
</dbReference>
<dbReference type="PANTHER" id="PTHR33164">
    <property type="entry name" value="TRANSCRIPTIONAL REGULATOR, MARR FAMILY"/>
    <property type="match status" value="1"/>
</dbReference>
<name>A0A1X6WV09_9MICO</name>
<dbReference type="PRINTS" id="PR00598">
    <property type="entry name" value="HTHMARR"/>
</dbReference>
<accession>A0A1X6WV09</accession>
<keyword evidence="2" id="KW-0238">DNA-binding</keyword>
<feature type="domain" description="HTH marR-type" evidence="5">
    <location>
        <begin position="21"/>
        <end position="153"/>
    </location>
</feature>
<reference evidence="7" key="1">
    <citation type="submission" date="2017-02" db="EMBL/GenBank/DDBJ databases">
        <authorList>
            <person name="Dridi B."/>
        </authorList>
    </citation>
    <scope>NUCLEOTIDE SEQUENCE [LARGE SCALE GENOMIC DNA]</scope>
    <source>
        <strain evidence="7">B Co 03.10</strain>
    </source>
</reference>
<evidence type="ECO:0000313" key="7">
    <source>
        <dbReference type="Proteomes" id="UP000196581"/>
    </source>
</evidence>
<dbReference type="SMART" id="SM00347">
    <property type="entry name" value="HTH_MARR"/>
    <property type="match status" value="1"/>
</dbReference>
<organism evidence="6 7">
    <name type="scientific">Brevibacterium yomogidense</name>
    <dbReference type="NCBI Taxonomy" id="946573"/>
    <lineage>
        <taxon>Bacteria</taxon>
        <taxon>Bacillati</taxon>
        <taxon>Actinomycetota</taxon>
        <taxon>Actinomycetes</taxon>
        <taxon>Micrococcales</taxon>
        <taxon>Brevibacteriaceae</taxon>
        <taxon>Brevibacterium</taxon>
    </lineage>
</organism>
<dbReference type="InterPro" id="IPR039422">
    <property type="entry name" value="MarR/SlyA-like"/>
</dbReference>
<dbReference type="PANTHER" id="PTHR33164:SF64">
    <property type="entry name" value="TRANSCRIPTIONAL REGULATOR SLYA"/>
    <property type="match status" value="1"/>
</dbReference>
<evidence type="ECO:0000256" key="2">
    <source>
        <dbReference type="ARBA" id="ARBA00023125"/>
    </source>
</evidence>
<gene>
    <name evidence="6" type="ORF">FM105_01255</name>
</gene>
<dbReference type="SUPFAM" id="SSF46785">
    <property type="entry name" value="Winged helix' DNA-binding domain"/>
    <property type="match status" value="1"/>
</dbReference>
<dbReference type="GO" id="GO:0003677">
    <property type="term" value="F:DNA binding"/>
    <property type="evidence" value="ECO:0007669"/>
    <property type="project" value="UniProtKB-KW"/>
</dbReference>
<dbReference type="InterPro" id="IPR000835">
    <property type="entry name" value="HTH_MarR-typ"/>
</dbReference>
<dbReference type="Proteomes" id="UP000196581">
    <property type="component" value="Unassembled WGS sequence"/>
</dbReference>
<dbReference type="EMBL" id="FWFF01000001">
    <property type="protein sequence ID" value="SLM89211.1"/>
    <property type="molecule type" value="Genomic_DNA"/>
</dbReference>
<evidence type="ECO:0000313" key="6">
    <source>
        <dbReference type="EMBL" id="SLM89211.1"/>
    </source>
</evidence>
<dbReference type="InterPro" id="IPR036388">
    <property type="entry name" value="WH-like_DNA-bd_sf"/>
</dbReference>
<dbReference type="PROSITE" id="PS50995">
    <property type="entry name" value="HTH_MARR_2"/>
    <property type="match status" value="1"/>
</dbReference>
<evidence type="ECO:0000256" key="3">
    <source>
        <dbReference type="ARBA" id="ARBA00023163"/>
    </source>
</evidence>
<dbReference type="Gene3D" id="1.10.10.10">
    <property type="entry name" value="Winged helix-like DNA-binding domain superfamily/Winged helix DNA-binding domain"/>
    <property type="match status" value="1"/>
</dbReference>
<dbReference type="GO" id="GO:0003700">
    <property type="term" value="F:DNA-binding transcription factor activity"/>
    <property type="evidence" value="ECO:0007669"/>
    <property type="project" value="InterPro"/>
</dbReference>
<keyword evidence="3" id="KW-0804">Transcription</keyword>
<dbReference type="AlphaFoldDB" id="A0A1X6WV09"/>
<keyword evidence="7" id="KW-1185">Reference proteome</keyword>
<proteinExistence type="predicted"/>
<evidence type="ECO:0000256" key="1">
    <source>
        <dbReference type="ARBA" id="ARBA00023015"/>
    </source>
</evidence>
<keyword evidence="1" id="KW-0805">Transcription regulation</keyword>
<feature type="region of interest" description="Disordered" evidence="4">
    <location>
        <begin position="1"/>
        <end position="23"/>
    </location>
</feature>
<dbReference type="InterPro" id="IPR036390">
    <property type="entry name" value="WH_DNA-bd_sf"/>
</dbReference>
<dbReference type="Pfam" id="PF01047">
    <property type="entry name" value="MarR"/>
    <property type="match status" value="1"/>
</dbReference>
<sequence>MMTGMSDSPQTPPGGADRTPPGDLGWQLGMVLRGYQSRFEAAVEGVPSGIRGFQILSTVVHRDPPNQQALGSHLAIDRTVLTYLLDSLVEAGAVERVPAPTDRRARKIEATEHGRVLLAQHEERVAAAEADLLSGLDDSEARTVASLIGRLAMDVHRAQPGTSPCEAMDHLP</sequence>
<evidence type="ECO:0000256" key="4">
    <source>
        <dbReference type="SAM" id="MobiDB-lite"/>
    </source>
</evidence>